<dbReference type="OrthoDB" id="9796702at2"/>
<dbReference type="Gene3D" id="3.40.50.1110">
    <property type="entry name" value="SGNH hydrolase"/>
    <property type="match status" value="1"/>
</dbReference>
<sequence length="324" mass="37464">MRNFGKIVGFWGILLLLLIQCSILFVPKRNTVKDGILNRDSHAYGILAEPANSLDVIVVGDSEGYSGISPMVMWKERGITSFVCSQSGQRSAEAYYMLKNALKRQNPKLVILETDLFYHNRSVPTEIDHALEYMSQYYLPVFKYHDRWKSLTARDFSPKQDFDQKDVMKGYYHSKKVTPYQGGEYMIKSDGRESVDQTVTFWTDRIVNLCREKNISLLLVGVTSPKNWDYSRHNTVNDYAIKNNVPFLDLNLFTKDIKIDWNKDSRDGGDHLNTSGAEKLSKYLGTYLAARYPLTDHRNDKNYSEWNRELEQYLINISEKDASS</sequence>
<dbReference type="SUPFAM" id="SSF52266">
    <property type="entry name" value="SGNH hydrolase"/>
    <property type="match status" value="1"/>
</dbReference>
<gene>
    <name evidence="1" type="ORF">BXY41_10940</name>
</gene>
<accession>A0A2S6HPU8</accession>
<dbReference type="Proteomes" id="UP000237749">
    <property type="component" value="Unassembled WGS sequence"/>
</dbReference>
<dbReference type="RefSeq" id="WP_104437987.1">
    <property type="nucleotide sequence ID" value="NZ_PTJA01000009.1"/>
</dbReference>
<organism evidence="1 2">
    <name type="scientific">Lacrimispora xylanisolvens</name>
    <dbReference type="NCBI Taxonomy" id="384636"/>
    <lineage>
        <taxon>Bacteria</taxon>
        <taxon>Bacillati</taxon>
        <taxon>Bacillota</taxon>
        <taxon>Clostridia</taxon>
        <taxon>Lachnospirales</taxon>
        <taxon>Lachnospiraceae</taxon>
        <taxon>Lacrimispora</taxon>
    </lineage>
</organism>
<protein>
    <submittedName>
        <fullName evidence="1">Uncharacterized protein</fullName>
    </submittedName>
</protein>
<keyword evidence="2" id="KW-1185">Reference proteome</keyword>
<dbReference type="EMBL" id="PTJA01000009">
    <property type="protein sequence ID" value="PPK79562.1"/>
    <property type="molecule type" value="Genomic_DNA"/>
</dbReference>
<evidence type="ECO:0000313" key="2">
    <source>
        <dbReference type="Proteomes" id="UP000237749"/>
    </source>
</evidence>
<proteinExistence type="predicted"/>
<reference evidence="1 2" key="1">
    <citation type="submission" date="2018-02" db="EMBL/GenBank/DDBJ databases">
        <title>Genomic Encyclopedia of Archaeal and Bacterial Type Strains, Phase II (KMG-II): from individual species to whole genera.</title>
        <authorList>
            <person name="Goeker M."/>
        </authorList>
    </citation>
    <scope>NUCLEOTIDE SEQUENCE [LARGE SCALE GENOMIC DNA]</scope>
    <source>
        <strain evidence="1 2">DSM 3808</strain>
    </source>
</reference>
<name>A0A2S6HPU8_9FIRM</name>
<dbReference type="AlphaFoldDB" id="A0A2S6HPU8"/>
<dbReference type="InterPro" id="IPR036514">
    <property type="entry name" value="SGNH_hydro_sf"/>
</dbReference>
<comment type="caution">
    <text evidence="1">The sequence shown here is derived from an EMBL/GenBank/DDBJ whole genome shotgun (WGS) entry which is preliminary data.</text>
</comment>
<evidence type="ECO:0000313" key="1">
    <source>
        <dbReference type="EMBL" id="PPK79562.1"/>
    </source>
</evidence>